<dbReference type="AlphaFoldDB" id="F8P2Q8"/>
<feature type="compositionally biased region" description="Basic residues" evidence="1">
    <location>
        <begin position="15"/>
        <end position="27"/>
    </location>
</feature>
<proteinExistence type="predicted"/>
<feature type="region of interest" description="Disordered" evidence="1">
    <location>
        <begin position="394"/>
        <end position="490"/>
    </location>
</feature>
<dbReference type="HOGENOM" id="CLU_044883_0_0_1"/>
<feature type="compositionally biased region" description="Basic and acidic residues" evidence="1">
    <location>
        <begin position="219"/>
        <end position="230"/>
    </location>
</feature>
<accession>F8P2Q8</accession>
<feature type="compositionally biased region" description="Basic and acidic residues" evidence="1">
    <location>
        <begin position="240"/>
        <end position="250"/>
    </location>
</feature>
<dbReference type="EMBL" id="GL945437">
    <property type="protein sequence ID" value="EGO22443.1"/>
    <property type="molecule type" value="Genomic_DNA"/>
</dbReference>
<dbReference type="Proteomes" id="UP000008064">
    <property type="component" value="Unassembled WGS sequence"/>
</dbReference>
<dbReference type="RefSeq" id="XP_007320981.1">
    <property type="nucleotide sequence ID" value="XM_007320919.1"/>
</dbReference>
<sequence length="517" mass="57534">MSDSFSTSPELPKVVKVKYSGRAKRRRSVVDNTEISSQDEENLSPAESMGDKSVVQTPRKSEKDGKRKTGPKKVEVHLPGPSPPKRKRLDHEENQDSVKKPSSKSIHRRNSSVVSLRGQDLQESPAALPTFSKPLSAAGSSSKHAKSLSVSSKRPDTPDSEDAVSIAESSNSRVRRTEAERIQIFKDDENCGEMEPQRVFCLRCSKWISVGPKYSLNPWERHRTGCDRRSPRPKQTITTDRNDKQAKEGEKEEVDDDVTSKPPSKSASKTESERLSFLEADPRAQEIRPHEVLCRSCQKWVRLAATQKYALGNWSVHQGRCCGTSPDSRTATAERKRQLLNDPQAKSSTRHHVECAFCELSVALDKANAFDLTKWNEHKAQCLSSSHAANISVESSSSNYTTISQTTPEKPMTADSSKSSTRVFIRPPVSSASASTEATIIASESPPARANRKRAREDEDKDKDEDERPVIRPRTENYVPPQNKPPGPLGWFLQPFKAFVRGFREGLGTPNSTSQDT</sequence>
<dbReference type="OrthoDB" id="3262173at2759"/>
<feature type="compositionally biased region" description="Basic and acidic residues" evidence="1">
    <location>
        <begin position="89"/>
        <end position="99"/>
    </location>
</feature>
<organism>
    <name type="scientific">Serpula lacrymans var. lacrymans (strain S7.9)</name>
    <name type="common">Dry rot fungus</name>
    <dbReference type="NCBI Taxonomy" id="578457"/>
    <lineage>
        <taxon>Eukaryota</taxon>
        <taxon>Fungi</taxon>
        <taxon>Dikarya</taxon>
        <taxon>Basidiomycota</taxon>
        <taxon>Agaricomycotina</taxon>
        <taxon>Agaricomycetes</taxon>
        <taxon>Agaricomycetidae</taxon>
        <taxon>Boletales</taxon>
        <taxon>Coniophorineae</taxon>
        <taxon>Serpulaceae</taxon>
        <taxon>Serpula</taxon>
    </lineage>
</organism>
<protein>
    <submittedName>
        <fullName evidence="2">Uncharacterized protein</fullName>
    </submittedName>
</protein>
<feature type="compositionally biased region" description="Basic and acidic residues" evidence="1">
    <location>
        <begin position="59"/>
        <end position="76"/>
    </location>
</feature>
<feature type="compositionally biased region" description="Basic residues" evidence="1">
    <location>
        <begin position="101"/>
        <end position="110"/>
    </location>
</feature>
<feature type="compositionally biased region" description="Basic and acidic residues" evidence="1">
    <location>
        <begin position="268"/>
        <end position="281"/>
    </location>
</feature>
<feature type="compositionally biased region" description="Basic and acidic residues" evidence="1">
    <location>
        <begin position="466"/>
        <end position="475"/>
    </location>
</feature>
<gene>
    <name evidence="2" type="ORF">SERLADRAFT_473264</name>
</gene>
<evidence type="ECO:0000256" key="1">
    <source>
        <dbReference type="SAM" id="MobiDB-lite"/>
    </source>
</evidence>
<feature type="region of interest" description="Disordered" evidence="1">
    <location>
        <begin position="1"/>
        <end position="178"/>
    </location>
</feature>
<feature type="compositionally biased region" description="Low complexity" evidence="1">
    <location>
        <begin position="430"/>
        <end position="445"/>
    </location>
</feature>
<dbReference type="KEGG" id="sla:SERLADRAFT_473264"/>
<name>F8P2Q8_SERL9</name>
<reference evidence="2" key="1">
    <citation type="submission" date="2011-04" db="EMBL/GenBank/DDBJ databases">
        <title>Evolution of plant cell wall degrading machinery underlies the functional diversity of forest fungi.</title>
        <authorList>
            <consortium name="US DOE Joint Genome Institute (JGI-PGF)"/>
            <person name="Eastwood D.C."/>
            <person name="Floudas D."/>
            <person name="Binder M."/>
            <person name="Majcherczyk A."/>
            <person name="Schneider P."/>
            <person name="Aerts A."/>
            <person name="Asiegbu F.O."/>
            <person name="Baker S.E."/>
            <person name="Barry K."/>
            <person name="Bendiksby M."/>
            <person name="Blumentritt M."/>
            <person name="Coutinho P.M."/>
            <person name="Cullen D."/>
            <person name="Cullen D."/>
            <person name="Gathman A."/>
            <person name="Goodell B."/>
            <person name="Henrissat B."/>
            <person name="Ihrmark K."/>
            <person name="Kauserud H."/>
            <person name="Kohler A."/>
            <person name="LaButti K."/>
            <person name="Lapidus A."/>
            <person name="Lavin J.L."/>
            <person name="Lee Y.-H."/>
            <person name="Lindquist E."/>
            <person name="Lilly W."/>
            <person name="Lucas S."/>
            <person name="Morin E."/>
            <person name="Murat C."/>
            <person name="Oguiza J.A."/>
            <person name="Park J."/>
            <person name="Pisabarro A.G."/>
            <person name="Riley R."/>
            <person name="Rosling A."/>
            <person name="Salamov A."/>
            <person name="Schmidt O."/>
            <person name="Schmutz J."/>
            <person name="Skrede I."/>
            <person name="Stenlid J."/>
            <person name="Wiebenga A."/>
            <person name="Xie X."/>
            <person name="Kues U."/>
            <person name="Hibbett D.S."/>
            <person name="Hoffmeister D."/>
            <person name="Hogberg N."/>
            <person name="Martin F."/>
            <person name="Grigoriev I.V."/>
            <person name="Watkinson S.C."/>
        </authorList>
    </citation>
    <scope>NUCLEOTIDE SEQUENCE</scope>
    <source>
        <strain evidence="2">S7.9</strain>
    </source>
</reference>
<evidence type="ECO:0000313" key="2">
    <source>
        <dbReference type="EMBL" id="EGO22443.1"/>
    </source>
</evidence>
<feature type="compositionally biased region" description="Polar residues" evidence="1">
    <location>
        <begin position="394"/>
        <end position="422"/>
    </location>
</feature>
<feature type="region of interest" description="Disordered" evidence="1">
    <location>
        <begin position="219"/>
        <end position="281"/>
    </location>
</feature>
<feature type="compositionally biased region" description="Low complexity" evidence="1">
    <location>
        <begin position="136"/>
        <end position="152"/>
    </location>
</feature>
<dbReference type="GeneID" id="18820276"/>